<dbReference type="CDD" id="cd06267">
    <property type="entry name" value="PBP1_LacI_sugar_binding-like"/>
    <property type="match status" value="1"/>
</dbReference>
<dbReference type="Pfam" id="PF00532">
    <property type="entry name" value="Peripla_BP_1"/>
    <property type="match status" value="1"/>
</dbReference>
<sequence>MSKTLKEIAQIAGTSIATVSKVVNGKTLDIGEKTVQRVQEILDREGYTPNQIARNLKTNKSKTLGLLIPDIRNPFFTEIARGAEDAASDNGYTVFFCNTDDNFNKEIVYLSELSSRQIDGFIIAGSYRRRKEVESTFQVSAPMVAIDRVVNYPNIISFITTDNFKSSYSITEMMIQMGHKNFLYVGGPEESDVTQDRYHGFCAALNDFNIDHYDALFGEYSVESGYDLLLEYDKAQYVSAIVCGNDLIALGVVNALKERHIHVPGTVSVTGFDNIDFAKSISPSLTTINQPTYEMGRKAVELLMNHFDGDNIDKIVELSQDIVVRSSSRGIL</sequence>
<dbReference type="GO" id="GO:0000976">
    <property type="term" value="F:transcription cis-regulatory region binding"/>
    <property type="evidence" value="ECO:0007669"/>
    <property type="project" value="TreeGrafter"/>
</dbReference>
<dbReference type="Proteomes" id="UP000063781">
    <property type="component" value="Chromosome"/>
</dbReference>
<dbReference type="InterPro" id="IPR010982">
    <property type="entry name" value="Lambda_DNA-bd_dom_sf"/>
</dbReference>
<gene>
    <name evidence="5" type="ORF">AOC36_04635</name>
</gene>
<proteinExistence type="predicted"/>
<evidence type="ECO:0000256" key="1">
    <source>
        <dbReference type="ARBA" id="ARBA00023015"/>
    </source>
</evidence>
<dbReference type="Pfam" id="PF00356">
    <property type="entry name" value="LacI"/>
    <property type="match status" value="1"/>
</dbReference>
<accession>A0A109UGV6</accession>
<dbReference type="Gene3D" id="1.10.260.40">
    <property type="entry name" value="lambda repressor-like DNA-binding domains"/>
    <property type="match status" value="1"/>
</dbReference>
<dbReference type="KEGG" id="erl:AOC36_04635"/>
<dbReference type="SMART" id="SM00354">
    <property type="entry name" value="HTH_LACI"/>
    <property type="match status" value="1"/>
</dbReference>
<dbReference type="CDD" id="cd01392">
    <property type="entry name" value="HTH_LacI"/>
    <property type="match status" value="1"/>
</dbReference>
<evidence type="ECO:0000259" key="4">
    <source>
        <dbReference type="PROSITE" id="PS50932"/>
    </source>
</evidence>
<keyword evidence="3" id="KW-0804">Transcription</keyword>
<evidence type="ECO:0000256" key="2">
    <source>
        <dbReference type="ARBA" id="ARBA00023125"/>
    </source>
</evidence>
<dbReference type="AlphaFoldDB" id="A0A109UGV6"/>
<dbReference type="GO" id="GO:0003700">
    <property type="term" value="F:DNA-binding transcription factor activity"/>
    <property type="evidence" value="ECO:0007669"/>
    <property type="project" value="TreeGrafter"/>
</dbReference>
<reference evidence="5 6" key="1">
    <citation type="submission" date="2015-10" db="EMBL/GenBank/DDBJ databases">
        <title>Erysipelothrix larvae sp. LV19 isolated from the larval gut of the rhinoceros beetle, Trypoxylus dichotomus.</title>
        <authorList>
            <person name="Lim S."/>
            <person name="Kim B.-C."/>
        </authorList>
    </citation>
    <scope>NUCLEOTIDE SEQUENCE [LARGE SCALE GENOMIC DNA]</scope>
    <source>
        <strain evidence="5 6">LV19</strain>
    </source>
</reference>
<keyword evidence="1" id="KW-0805">Transcription regulation</keyword>
<dbReference type="Gene3D" id="3.40.50.2300">
    <property type="match status" value="2"/>
</dbReference>
<evidence type="ECO:0000313" key="5">
    <source>
        <dbReference type="EMBL" id="AMC93283.1"/>
    </source>
</evidence>
<dbReference type="OrthoDB" id="369222at2"/>
<name>A0A109UGV6_9FIRM</name>
<dbReference type="PANTHER" id="PTHR30146:SF149">
    <property type="entry name" value="HTH-TYPE TRANSCRIPTIONAL REGULATOR EBGR"/>
    <property type="match status" value="1"/>
</dbReference>
<dbReference type="RefSeq" id="WP_067631898.1">
    <property type="nucleotide sequence ID" value="NZ_CP013213.1"/>
</dbReference>
<dbReference type="EMBL" id="CP013213">
    <property type="protein sequence ID" value="AMC93283.1"/>
    <property type="molecule type" value="Genomic_DNA"/>
</dbReference>
<dbReference type="PANTHER" id="PTHR30146">
    <property type="entry name" value="LACI-RELATED TRANSCRIPTIONAL REPRESSOR"/>
    <property type="match status" value="1"/>
</dbReference>
<keyword evidence="6" id="KW-1185">Reference proteome</keyword>
<dbReference type="InterPro" id="IPR001761">
    <property type="entry name" value="Peripla_BP/Lac1_sug-bd_dom"/>
</dbReference>
<dbReference type="SUPFAM" id="SSF53822">
    <property type="entry name" value="Periplasmic binding protein-like I"/>
    <property type="match status" value="1"/>
</dbReference>
<dbReference type="InterPro" id="IPR028082">
    <property type="entry name" value="Peripla_BP_I"/>
</dbReference>
<dbReference type="SUPFAM" id="SSF47413">
    <property type="entry name" value="lambda repressor-like DNA-binding domains"/>
    <property type="match status" value="1"/>
</dbReference>
<feature type="domain" description="HTH lacI-type" evidence="4">
    <location>
        <begin position="3"/>
        <end position="58"/>
    </location>
</feature>
<evidence type="ECO:0000313" key="6">
    <source>
        <dbReference type="Proteomes" id="UP000063781"/>
    </source>
</evidence>
<dbReference type="InterPro" id="IPR000843">
    <property type="entry name" value="HTH_LacI"/>
</dbReference>
<dbReference type="STRING" id="1514105.AOC36_04635"/>
<keyword evidence="2" id="KW-0238">DNA-binding</keyword>
<evidence type="ECO:0000256" key="3">
    <source>
        <dbReference type="ARBA" id="ARBA00023163"/>
    </source>
</evidence>
<protein>
    <recommendedName>
        <fullName evidence="4">HTH lacI-type domain-containing protein</fullName>
    </recommendedName>
</protein>
<organism evidence="5 6">
    <name type="scientific">Erysipelothrix larvae</name>
    <dbReference type="NCBI Taxonomy" id="1514105"/>
    <lineage>
        <taxon>Bacteria</taxon>
        <taxon>Bacillati</taxon>
        <taxon>Bacillota</taxon>
        <taxon>Erysipelotrichia</taxon>
        <taxon>Erysipelotrichales</taxon>
        <taxon>Erysipelotrichaceae</taxon>
        <taxon>Erysipelothrix</taxon>
    </lineage>
</organism>
<dbReference type="PROSITE" id="PS50932">
    <property type="entry name" value="HTH_LACI_2"/>
    <property type="match status" value="1"/>
</dbReference>